<gene>
    <name evidence="2" type="ORF">J2S18_001071</name>
</gene>
<accession>A0ABT9US60</accession>
<reference evidence="2 3" key="1">
    <citation type="submission" date="2023-07" db="EMBL/GenBank/DDBJ databases">
        <title>Genomic Encyclopedia of Type Strains, Phase IV (KMG-IV): sequencing the most valuable type-strain genomes for metagenomic binning, comparative biology and taxonomic classification.</title>
        <authorList>
            <person name="Goeker M."/>
        </authorList>
    </citation>
    <scope>NUCLEOTIDE SEQUENCE [LARGE SCALE GENOMIC DNA]</scope>
    <source>
        <strain evidence="2 3">DSM 20694</strain>
    </source>
</reference>
<evidence type="ECO:0000256" key="1">
    <source>
        <dbReference type="SAM" id="Phobius"/>
    </source>
</evidence>
<keyword evidence="3" id="KW-1185">Reference proteome</keyword>
<feature type="transmembrane region" description="Helical" evidence="1">
    <location>
        <begin position="29"/>
        <end position="48"/>
    </location>
</feature>
<proteinExistence type="predicted"/>
<protein>
    <submittedName>
        <fullName evidence="2">Competence protein ComGC</fullName>
    </submittedName>
</protein>
<comment type="caution">
    <text evidence="2">The sequence shown here is derived from an EMBL/GenBank/DDBJ whole genome shotgun (WGS) entry which is preliminary data.</text>
</comment>
<name>A0ABT9US60_9FIRM</name>
<keyword evidence="1" id="KW-0472">Membrane</keyword>
<feature type="transmembrane region" description="Helical" evidence="1">
    <location>
        <begin position="5"/>
        <end position="23"/>
    </location>
</feature>
<dbReference type="Proteomes" id="UP001228504">
    <property type="component" value="Unassembled WGS sequence"/>
</dbReference>
<sequence>MRKEILLMIISFVIASILLVVFIDNIRLGKIIIAIEILFINLIGILGVRKMIKSNDNS</sequence>
<keyword evidence="1" id="KW-0812">Transmembrane</keyword>
<evidence type="ECO:0000313" key="3">
    <source>
        <dbReference type="Proteomes" id="UP001228504"/>
    </source>
</evidence>
<organism evidence="2 3">
    <name type="scientific">Eubacterium multiforme</name>
    <dbReference type="NCBI Taxonomy" id="83339"/>
    <lineage>
        <taxon>Bacteria</taxon>
        <taxon>Bacillati</taxon>
        <taxon>Bacillota</taxon>
        <taxon>Clostridia</taxon>
        <taxon>Eubacteriales</taxon>
        <taxon>Eubacteriaceae</taxon>
        <taxon>Eubacterium</taxon>
    </lineage>
</organism>
<evidence type="ECO:0000313" key="2">
    <source>
        <dbReference type="EMBL" id="MDQ0149141.1"/>
    </source>
</evidence>
<dbReference type="RefSeq" id="WP_307484199.1">
    <property type="nucleotide sequence ID" value="NZ_JAUSUF010000002.1"/>
</dbReference>
<keyword evidence="1" id="KW-1133">Transmembrane helix</keyword>
<dbReference type="EMBL" id="JAUSUF010000002">
    <property type="protein sequence ID" value="MDQ0149141.1"/>
    <property type="molecule type" value="Genomic_DNA"/>
</dbReference>